<dbReference type="SUPFAM" id="SSF111283">
    <property type="entry name" value="Putative modulator of DNA gyrase, PmbA/TldD"/>
    <property type="match status" value="1"/>
</dbReference>
<dbReference type="GO" id="GO:0006508">
    <property type="term" value="P:proteolysis"/>
    <property type="evidence" value="ECO:0007669"/>
    <property type="project" value="InterPro"/>
</dbReference>
<dbReference type="PANTHER" id="PTHR43421">
    <property type="entry name" value="METALLOPROTEASE PMBA"/>
    <property type="match status" value="1"/>
</dbReference>
<dbReference type="GO" id="GO:0008237">
    <property type="term" value="F:metallopeptidase activity"/>
    <property type="evidence" value="ECO:0007669"/>
    <property type="project" value="InterPro"/>
</dbReference>
<evidence type="ECO:0000259" key="2">
    <source>
        <dbReference type="Pfam" id="PF01523"/>
    </source>
</evidence>
<dbReference type="AlphaFoldDB" id="G5J6E9"/>
<dbReference type="GeneID" id="88766647"/>
<dbReference type="GO" id="GO:0005829">
    <property type="term" value="C:cytosol"/>
    <property type="evidence" value="ECO:0007669"/>
    <property type="project" value="TreeGrafter"/>
</dbReference>
<reference evidence="5 6" key="1">
    <citation type="journal article" date="2011" name="Front. Microbiol.">
        <title>Two Strains of Crocosphaera watsonii with Highly Conserved Genomes are Distinguished by Strain-Specific Features.</title>
        <authorList>
            <person name="Bench S.R."/>
            <person name="Ilikchyan I.N."/>
            <person name="Tripp H.J."/>
            <person name="Zehr J.P."/>
        </authorList>
    </citation>
    <scope>NUCLEOTIDE SEQUENCE [LARGE SCALE GENOMIC DNA]</scope>
    <source>
        <strain evidence="5 6">WH 0003</strain>
    </source>
</reference>
<organism evidence="5 6">
    <name type="scientific">Crocosphaera watsonii WH 0003</name>
    <dbReference type="NCBI Taxonomy" id="423471"/>
    <lineage>
        <taxon>Bacteria</taxon>
        <taxon>Bacillati</taxon>
        <taxon>Cyanobacteriota</taxon>
        <taxon>Cyanophyceae</taxon>
        <taxon>Oscillatoriophycideae</taxon>
        <taxon>Chroococcales</taxon>
        <taxon>Aphanothecaceae</taxon>
        <taxon>Crocosphaera</taxon>
    </lineage>
</organism>
<dbReference type="EMBL" id="AESD01000450">
    <property type="protein sequence ID" value="EHJ12247.1"/>
    <property type="molecule type" value="Genomic_DNA"/>
</dbReference>
<feature type="domain" description="Metalloprotease TldD/E C-terminal" evidence="3">
    <location>
        <begin position="227"/>
        <end position="445"/>
    </location>
</feature>
<comment type="caution">
    <text evidence="5">The sequence shown here is derived from an EMBL/GenBank/DDBJ whole genome shotgun (WGS) entry which is preliminary data.</text>
</comment>
<evidence type="ECO:0000256" key="1">
    <source>
        <dbReference type="ARBA" id="ARBA00005836"/>
    </source>
</evidence>
<protein>
    <submittedName>
        <fullName evidence="5">TldE/PmbA protein, part of proposed TldE/TldD proteolytic complex</fullName>
    </submittedName>
</protein>
<dbReference type="Pfam" id="PF19290">
    <property type="entry name" value="PmbA_TldD_2nd"/>
    <property type="match status" value="1"/>
</dbReference>
<name>G5J6E9_CROWT</name>
<sequence>MINTEIIANYAKSSAKELGINKYDIYGSSIDETSVEVDKGEPKQVQASNRSSVIVRVWNEKGTVGVTSTTDLDELGIKLALETAKEASSFGNTNNPPDFSPQAKESIENNGDEIVEAAPVPTLIDTLIEAETNLLKAHPAIQGVPYNGLSQEDIKRFYLNSEGSLRQEARSYAVIYLYSRTEEEGKKPRGASSMKISRGLETLDVDGCLKEVTEKTISHINYQTIPSGKYTIVFSPKAFLSLIGSFSNLFNAQNILDKQSLSDLESIGKEVASPLLSLCDDALHPDNIGAETFDGEGTPTRRIELIKDGILGGLLHSSGTAKRMNSQPTGNANIGAKVTVGSHFYHVFSNSEANPQYNLDEAENVIFIDQLQALHAGVNALQGSFSLPFDGWLVNKGKLTSIDAATVAGDYLTLLKSIVCVESEAEVTPGGVCPRVWVKDLSVTGE</sequence>
<dbReference type="PANTHER" id="PTHR43421:SF1">
    <property type="entry name" value="METALLOPROTEASE PMBA"/>
    <property type="match status" value="1"/>
</dbReference>
<evidence type="ECO:0000313" key="6">
    <source>
        <dbReference type="Proteomes" id="UP000003477"/>
    </source>
</evidence>
<dbReference type="Gene3D" id="3.30.2290.10">
    <property type="entry name" value="PmbA/TldD superfamily"/>
    <property type="match status" value="1"/>
</dbReference>
<dbReference type="InterPro" id="IPR045570">
    <property type="entry name" value="Metalloprtase-TldD/E_cen_dom"/>
</dbReference>
<dbReference type="InterPro" id="IPR002510">
    <property type="entry name" value="Metalloprtase-TldD/E_N"/>
</dbReference>
<dbReference type="Proteomes" id="UP000003477">
    <property type="component" value="Unassembled WGS sequence"/>
</dbReference>
<dbReference type="RefSeq" id="WP_007311163.1">
    <property type="nucleotide sequence ID" value="NZ_AESD01000450.1"/>
</dbReference>
<evidence type="ECO:0000313" key="5">
    <source>
        <dbReference type="EMBL" id="EHJ12247.1"/>
    </source>
</evidence>
<dbReference type="Pfam" id="PF01523">
    <property type="entry name" value="PmbA_TldD_1st"/>
    <property type="match status" value="1"/>
</dbReference>
<dbReference type="InterPro" id="IPR036059">
    <property type="entry name" value="TldD/PmbA_sf"/>
</dbReference>
<feature type="domain" description="Metalloprotease TldD/E N-terminal" evidence="2">
    <location>
        <begin position="23"/>
        <end position="87"/>
    </location>
</feature>
<dbReference type="InterPro" id="IPR035068">
    <property type="entry name" value="TldD/PmbA_N"/>
</dbReference>
<dbReference type="InterPro" id="IPR047657">
    <property type="entry name" value="PmbA"/>
</dbReference>
<dbReference type="PATRIC" id="fig|423471.3.peg.2868"/>
<gene>
    <name evidence="5" type="ORF">CWATWH0003_3051</name>
</gene>
<evidence type="ECO:0000259" key="4">
    <source>
        <dbReference type="Pfam" id="PF19290"/>
    </source>
</evidence>
<comment type="similarity">
    <text evidence="1">Belongs to the peptidase U62 family.</text>
</comment>
<feature type="domain" description="Metalloprotease TldD/E central" evidence="4">
    <location>
        <begin position="117"/>
        <end position="218"/>
    </location>
</feature>
<proteinExistence type="inferred from homology"/>
<dbReference type="InterPro" id="IPR045569">
    <property type="entry name" value="Metalloprtase-TldD/E_C"/>
</dbReference>
<accession>G5J6E9</accession>
<evidence type="ECO:0000259" key="3">
    <source>
        <dbReference type="Pfam" id="PF19289"/>
    </source>
</evidence>
<dbReference type="Pfam" id="PF19289">
    <property type="entry name" value="PmbA_TldD_3rd"/>
    <property type="match status" value="1"/>
</dbReference>